<gene>
    <name evidence="1" type="ORF">H2198_006648</name>
</gene>
<name>A0ACC3A321_9EURO</name>
<proteinExistence type="predicted"/>
<organism evidence="1 2">
    <name type="scientific">Neophaeococcomyces mojaviensis</name>
    <dbReference type="NCBI Taxonomy" id="3383035"/>
    <lineage>
        <taxon>Eukaryota</taxon>
        <taxon>Fungi</taxon>
        <taxon>Dikarya</taxon>
        <taxon>Ascomycota</taxon>
        <taxon>Pezizomycotina</taxon>
        <taxon>Eurotiomycetes</taxon>
        <taxon>Chaetothyriomycetidae</taxon>
        <taxon>Chaetothyriales</taxon>
        <taxon>Chaetothyriales incertae sedis</taxon>
        <taxon>Neophaeococcomyces</taxon>
    </lineage>
</organism>
<dbReference type="Proteomes" id="UP001172386">
    <property type="component" value="Unassembled WGS sequence"/>
</dbReference>
<keyword evidence="2" id="KW-1185">Reference proteome</keyword>
<evidence type="ECO:0000313" key="2">
    <source>
        <dbReference type="Proteomes" id="UP001172386"/>
    </source>
</evidence>
<evidence type="ECO:0000313" key="1">
    <source>
        <dbReference type="EMBL" id="KAJ9654298.1"/>
    </source>
</evidence>
<reference evidence="1" key="1">
    <citation type="submission" date="2022-10" db="EMBL/GenBank/DDBJ databases">
        <title>Culturing micro-colonial fungi from biological soil crusts in the Mojave desert and describing Neophaeococcomyces mojavensis, and introducing the new genera and species Taxawa tesnikishii.</title>
        <authorList>
            <person name="Kurbessoian T."/>
            <person name="Stajich J.E."/>
        </authorList>
    </citation>
    <scope>NUCLEOTIDE SEQUENCE</scope>
    <source>
        <strain evidence="1">JES_112</strain>
    </source>
</reference>
<accession>A0ACC3A321</accession>
<sequence length="709" mass="78146">MTTRPHLSLSLSREPSITQSYRSRRTSTDSTRNVFSDDHELDSPVTIDNEPLSNIPQPRQQYFDDPFSDNHVSNTIPFSDNPRFATDRNSTTKRRLMIDDVPTSSDGGLGRSLSTSSRITIPRSQSPYNGPTAPSHPYTMYPQMTRASSIASQSTLRPGPETPFVPPRNGPEHPYQLYPQNTVAEEDEDITAHGIPVIGFPRTGFASSSGGSSTEAGDIIGSDGHIEQLPPYTRYADNTVAKGNMDSINGRRLSQRPSRASIAPSASTQPAPPSNTASTTLLVPPREEFDQEQEQIGRKEGWKEKAQRRTCFGMPLWGVVVIVLSILFAATVGGVVGGVIGNRQGQQQAWAAGAITTIWLDAIPTTLGPNSSPLPTGHYQIPLNQSQEINKCISEDSYSTAWSCMDIAYIGLNVSQNNGNYQAIFEDFSVNTADFRYGPQPPDFNGTAFDLTPMSDKDAGDLGVAMFFSVLFDKLLIIPEWALTPDSSKRTTTWDVYKRSASYDGTPLEPSQKPWFCFWNSTINEFFIYLNEEAPVEPTTTVKHIGEVKSTSHSSPTTTFVSITTSVAALQELTAATSPTQIATVFQAYNPTPPRPTEAYDPKKRSYETAESSISTYPKLIKMVEKRKPYDSASPNVEPYCQKMQVLDNWQIVPILDAEQICIDEVVYTTSSSTVVAAPTSAMRVKPRGYVRDVISNLESYCICEWTSY</sequence>
<comment type="caution">
    <text evidence="1">The sequence shown here is derived from an EMBL/GenBank/DDBJ whole genome shotgun (WGS) entry which is preliminary data.</text>
</comment>
<dbReference type="EMBL" id="JAPDRQ010000125">
    <property type="protein sequence ID" value="KAJ9654298.1"/>
    <property type="molecule type" value="Genomic_DNA"/>
</dbReference>
<protein>
    <submittedName>
        <fullName evidence="1">Uncharacterized protein</fullName>
    </submittedName>
</protein>